<sequence>MPFFVLAPLADVTDAAFRRVIASYGKPHVLWTEFTSAEGLCGVRHKPLWYNLLYSEVERPIVAQLWSANPSAMEQAAAHVARLGFDGIDINMGCPDRKVEKRGAGAALCQRPALAQALIRAAQCGAGDLPVSVKIRIGYERDELDTWLPALLEAQPAVITIHARTRQEKSEVPAHWDALARAVHIRRVQGSSTLLIGNGDVQTIAEARAHAAASGVDGVMFGRAIFGNPWLFHPSVTRDALPAAERLRVLVEHTQLFETLLGEVKSMDRMKKHYKAYLAGIEGAETLLPQLMASHSAAEVAAIVERLPG</sequence>
<dbReference type="EMBL" id="AZHW01000790">
    <property type="protein sequence ID" value="ETW96421.1"/>
    <property type="molecule type" value="Genomic_DNA"/>
</dbReference>
<dbReference type="Gene3D" id="3.20.20.70">
    <property type="entry name" value="Aldolase class I"/>
    <property type="match status" value="1"/>
</dbReference>
<comment type="catalytic activity">
    <reaction evidence="10">
        <text>a 5,6-dihydrouridine in tRNA + NADP(+) = a uridine in tRNA + NADPH + H(+)</text>
        <dbReference type="Rhea" id="RHEA:23624"/>
        <dbReference type="Rhea" id="RHEA-COMP:13339"/>
        <dbReference type="Rhea" id="RHEA-COMP:13887"/>
        <dbReference type="ChEBI" id="CHEBI:15378"/>
        <dbReference type="ChEBI" id="CHEBI:57783"/>
        <dbReference type="ChEBI" id="CHEBI:58349"/>
        <dbReference type="ChEBI" id="CHEBI:65315"/>
        <dbReference type="ChEBI" id="CHEBI:74443"/>
    </reaction>
</comment>
<keyword evidence="4 12" id="KW-0285">Flavoprotein</keyword>
<evidence type="ECO:0000256" key="1">
    <source>
        <dbReference type="ARBA" id="ARBA00001917"/>
    </source>
</evidence>
<evidence type="ECO:0000256" key="5">
    <source>
        <dbReference type="ARBA" id="ARBA00022643"/>
    </source>
</evidence>
<feature type="domain" description="DUS-like FMN-binding" evidence="15">
    <location>
        <begin position="6"/>
        <end position="300"/>
    </location>
</feature>
<dbReference type="PANTHER" id="PTHR11082:SF25">
    <property type="entry name" value="DUS-LIKE FMN-BINDING DOMAIN-CONTAINING PROTEIN"/>
    <property type="match status" value="1"/>
</dbReference>
<evidence type="ECO:0000256" key="2">
    <source>
        <dbReference type="ARBA" id="ARBA00002790"/>
    </source>
</evidence>
<evidence type="ECO:0000256" key="8">
    <source>
        <dbReference type="ARBA" id="ARBA00022884"/>
    </source>
</evidence>
<dbReference type="PIRSF" id="PIRSF006621">
    <property type="entry name" value="Dus"/>
    <property type="match status" value="1"/>
</dbReference>
<proteinExistence type="inferred from homology"/>
<evidence type="ECO:0000256" key="4">
    <source>
        <dbReference type="ARBA" id="ARBA00022630"/>
    </source>
</evidence>
<dbReference type="InterPro" id="IPR018517">
    <property type="entry name" value="tRNA_hU_synthase_CS"/>
</dbReference>
<dbReference type="PROSITE" id="PS01136">
    <property type="entry name" value="UPF0034"/>
    <property type="match status" value="1"/>
</dbReference>
<keyword evidence="3" id="KW-0820">tRNA-binding</keyword>
<dbReference type="GO" id="GO:0000049">
    <property type="term" value="F:tRNA binding"/>
    <property type="evidence" value="ECO:0007669"/>
    <property type="project" value="UniProtKB-KW"/>
</dbReference>
<comment type="catalytic activity">
    <reaction evidence="11">
        <text>a 5,6-dihydrouridine in tRNA + NAD(+) = a uridine in tRNA + NADH + H(+)</text>
        <dbReference type="Rhea" id="RHEA:54452"/>
        <dbReference type="Rhea" id="RHEA-COMP:13339"/>
        <dbReference type="Rhea" id="RHEA-COMP:13887"/>
        <dbReference type="ChEBI" id="CHEBI:15378"/>
        <dbReference type="ChEBI" id="CHEBI:57540"/>
        <dbReference type="ChEBI" id="CHEBI:57945"/>
        <dbReference type="ChEBI" id="CHEBI:65315"/>
        <dbReference type="ChEBI" id="CHEBI:74443"/>
    </reaction>
</comment>
<evidence type="ECO:0000256" key="11">
    <source>
        <dbReference type="ARBA" id="ARBA00048802"/>
    </source>
</evidence>
<keyword evidence="5 12" id="KW-0288">FMN</keyword>
<dbReference type="GO" id="GO:0050660">
    <property type="term" value="F:flavin adenine dinucleotide binding"/>
    <property type="evidence" value="ECO:0007669"/>
    <property type="project" value="InterPro"/>
</dbReference>
<dbReference type="SUPFAM" id="SSF51395">
    <property type="entry name" value="FMN-linked oxidoreductases"/>
    <property type="match status" value="1"/>
</dbReference>
<dbReference type="Pfam" id="PF01207">
    <property type="entry name" value="Dus"/>
    <property type="match status" value="1"/>
</dbReference>
<feature type="binding site" evidence="14">
    <location>
        <begin position="222"/>
        <end position="223"/>
    </location>
    <ligand>
        <name>FMN</name>
        <dbReference type="ChEBI" id="CHEBI:58210"/>
    </ligand>
</feature>
<keyword evidence="17" id="KW-1185">Reference proteome</keyword>
<dbReference type="Gene3D" id="1.10.1200.80">
    <property type="entry name" value="Putative flavin oxidoreducatase, domain 2"/>
    <property type="match status" value="1"/>
</dbReference>
<reference evidence="16 17" key="1">
    <citation type="journal article" date="2014" name="Nature">
        <title>An environmental bacterial taxon with a large and distinct metabolic repertoire.</title>
        <authorList>
            <person name="Wilson M.C."/>
            <person name="Mori T."/>
            <person name="Ruckert C."/>
            <person name="Uria A.R."/>
            <person name="Helf M.J."/>
            <person name="Takada K."/>
            <person name="Gernert C."/>
            <person name="Steffens U.A."/>
            <person name="Heycke N."/>
            <person name="Schmitt S."/>
            <person name="Rinke C."/>
            <person name="Helfrich E.J."/>
            <person name="Brachmann A.O."/>
            <person name="Gurgui C."/>
            <person name="Wakimoto T."/>
            <person name="Kracht M."/>
            <person name="Crusemann M."/>
            <person name="Hentschel U."/>
            <person name="Abe I."/>
            <person name="Matsunaga S."/>
            <person name="Kalinowski J."/>
            <person name="Takeyama H."/>
            <person name="Piel J."/>
        </authorList>
    </citation>
    <scope>NUCLEOTIDE SEQUENCE [LARGE SCALE GENOMIC DNA]</scope>
    <source>
        <strain evidence="17">TSY1</strain>
    </source>
</reference>
<dbReference type="CDD" id="cd02801">
    <property type="entry name" value="DUS_like_FMN"/>
    <property type="match status" value="1"/>
</dbReference>
<dbReference type="PANTHER" id="PTHR11082">
    <property type="entry name" value="TRNA-DIHYDROURIDINE SYNTHASE"/>
    <property type="match status" value="1"/>
</dbReference>
<keyword evidence="6 12" id="KW-0819">tRNA processing</keyword>
<feature type="binding site" evidence="14">
    <location>
        <position position="64"/>
    </location>
    <ligand>
        <name>FMN</name>
        <dbReference type="ChEBI" id="CHEBI:58210"/>
    </ligand>
</feature>
<dbReference type="EC" id="1.3.1.-" evidence="12"/>
<feature type="binding site" evidence="14">
    <location>
        <position position="134"/>
    </location>
    <ligand>
        <name>FMN</name>
        <dbReference type="ChEBI" id="CHEBI:58210"/>
    </ligand>
</feature>
<dbReference type="PATRIC" id="fig|1429438.4.peg.5091"/>
<dbReference type="Proteomes" id="UP000019141">
    <property type="component" value="Unassembled WGS sequence"/>
</dbReference>
<feature type="active site" description="Proton donor" evidence="13">
    <location>
        <position position="94"/>
    </location>
</feature>
<evidence type="ECO:0000256" key="13">
    <source>
        <dbReference type="PIRSR" id="PIRSR006621-1"/>
    </source>
</evidence>
<dbReference type="InterPro" id="IPR035587">
    <property type="entry name" value="DUS-like_FMN-bd"/>
</dbReference>
<dbReference type="HOGENOM" id="CLU_013299_0_3_7"/>
<comment type="function">
    <text evidence="2 12">Catalyzes the synthesis of 5,6-dihydrouridine (D), a modified base found in the D-loop of most tRNAs, via the reduction of the C5-C6 double bond in target uridines.</text>
</comment>
<keyword evidence="7" id="KW-0521">NADP</keyword>
<evidence type="ECO:0000313" key="17">
    <source>
        <dbReference type="Proteomes" id="UP000019141"/>
    </source>
</evidence>
<name>W4LGF8_ENTF1</name>
<dbReference type="AlphaFoldDB" id="W4LGF8"/>
<gene>
    <name evidence="16" type="ORF">ETSY1_26670</name>
</gene>
<feature type="binding site" evidence="14">
    <location>
        <position position="162"/>
    </location>
    <ligand>
        <name>FMN</name>
        <dbReference type="ChEBI" id="CHEBI:58210"/>
    </ligand>
</feature>
<comment type="cofactor">
    <cofactor evidence="1 12 14">
        <name>FMN</name>
        <dbReference type="ChEBI" id="CHEBI:58210"/>
    </cofactor>
</comment>
<organism evidence="16 17">
    <name type="scientific">Entotheonella factor</name>
    <dbReference type="NCBI Taxonomy" id="1429438"/>
    <lineage>
        <taxon>Bacteria</taxon>
        <taxon>Pseudomonadati</taxon>
        <taxon>Nitrospinota/Tectimicrobiota group</taxon>
        <taxon>Candidatus Tectimicrobiota</taxon>
        <taxon>Candidatus Entotheonellia</taxon>
        <taxon>Candidatus Entotheonellales</taxon>
        <taxon>Candidatus Entotheonellaceae</taxon>
        <taxon>Candidatus Entotheonella</taxon>
    </lineage>
</organism>
<evidence type="ECO:0000256" key="14">
    <source>
        <dbReference type="PIRSR" id="PIRSR006621-2"/>
    </source>
</evidence>
<dbReference type="InterPro" id="IPR013785">
    <property type="entry name" value="Aldolase_TIM"/>
</dbReference>
<evidence type="ECO:0000259" key="15">
    <source>
        <dbReference type="Pfam" id="PF01207"/>
    </source>
</evidence>
<evidence type="ECO:0000313" key="16">
    <source>
        <dbReference type="EMBL" id="ETW96421.1"/>
    </source>
</evidence>
<keyword evidence="9 12" id="KW-0560">Oxidoreductase</keyword>
<comment type="caution">
    <text evidence="16">The sequence shown here is derived from an EMBL/GenBank/DDBJ whole genome shotgun (WGS) entry which is preliminary data.</text>
</comment>
<dbReference type="GO" id="GO:0017150">
    <property type="term" value="F:tRNA dihydrouridine synthase activity"/>
    <property type="evidence" value="ECO:0007669"/>
    <property type="project" value="InterPro"/>
</dbReference>
<keyword evidence="14" id="KW-0547">Nucleotide-binding</keyword>
<accession>W4LGF8</accession>
<protein>
    <recommendedName>
        <fullName evidence="12">tRNA-dihydrouridine synthase</fullName>
        <ecNumber evidence="12">1.3.1.-</ecNumber>
    </recommendedName>
</protein>
<dbReference type="InterPro" id="IPR001269">
    <property type="entry name" value="DUS_fam"/>
</dbReference>
<evidence type="ECO:0000256" key="10">
    <source>
        <dbReference type="ARBA" id="ARBA00048205"/>
    </source>
</evidence>
<comment type="similarity">
    <text evidence="12">Belongs to the dus family.</text>
</comment>
<evidence type="ECO:0000256" key="12">
    <source>
        <dbReference type="PIRNR" id="PIRNR006621"/>
    </source>
</evidence>
<dbReference type="InterPro" id="IPR024036">
    <property type="entry name" value="tRNA-dHydroUridine_Synthase_C"/>
</dbReference>
<evidence type="ECO:0000256" key="3">
    <source>
        <dbReference type="ARBA" id="ARBA00022555"/>
    </source>
</evidence>
<evidence type="ECO:0000256" key="7">
    <source>
        <dbReference type="ARBA" id="ARBA00022857"/>
    </source>
</evidence>
<evidence type="ECO:0000256" key="9">
    <source>
        <dbReference type="ARBA" id="ARBA00023002"/>
    </source>
</evidence>
<keyword evidence="8" id="KW-0694">RNA-binding</keyword>
<evidence type="ECO:0000256" key="6">
    <source>
        <dbReference type="ARBA" id="ARBA00022694"/>
    </source>
</evidence>